<organism evidence="1">
    <name type="scientific">Glycine max</name>
    <name type="common">Soybean</name>
    <name type="synonym">Glycine hispida</name>
    <dbReference type="NCBI Taxonomy" id="3847"/>
    <lineage>
        <taxon>Eukaryota</taxon>
        <taxon>Viridiplantae</taxon>
        <taxon>Streptophyta</taxon>
        <taxon>Embryophyta</taxon>
        <taxon>Tracheophyta</taxon>
        <taxon>Spermatophyta</taxon>
        <taxon>Magnoliopsida</taxon>
        <taxon>eudicotyledons</taxon>
        <taxon>Gunneridae</taxon>
        <taxon>Pentapetalae</taxon>
        <taxon>rosids</taxon>
        <taxon>fabids</taxon>
        <taxon>Fabales</taxon>
        <taxon>Fabaceae</taxon>
        <taxon>Papilionoideae</taxon>
        <taxon>50 kb inversion clade</taxon>
        <taxon>NPAAA clade</taxon>
        <taxon>indigoferoid/millettioid clade</taxon>
        <taxon>Phaseoleae</taxon>
        <taxon>Glycine</taxon>
        <taxon>Glycine subgen. Soja</taxon>
    </lineage>
</organism>
<sequence length="143" mass="15598">MHSSFILGGFVINSTRTLSSAFSKALARACIRAFSPENDTTPPFTTLAECSTATAAHNIRWQIQFLGHCFALNGTGAIFTTFNENFASIRPLSFSYDACPTFTHLAECAALGHVQAQGFICFWDFPEIERLLLSCGSLGLHIL</sequence>
<dbReference type="EMBL" id="BT089809">
    <property type="protein sequence ID" value="ACU13888.1"/>
    <property type="molecule type" value="mRNA"/>
</dbReference>
<protein>
    <submittedName>
        <fullName evidence="1">Uncharacterized protein</fullName>
    </submittedName>
</protein>
<proteinExistence type="evidence at transcript level"/>
<dbReference type="AlphaFoldDB" id="C6SXB5"/>
<reference evidence="1" key="1">
    <citation type="submission" date="2009-08" db="EMBL/GenBank/DDBJ databases">
        <authorList>
            <person name="Cheung F."/>
            <person name="Xiao Y."/>
            <person name="Chan A."/>
            <person name="Moskal W."/>
            <person name="Town C.D."/>
        </authorList>
    </citation>
    <scope>NUCLEOTIDE SEQUENCE</scope>
</reference>
<evidence type="ECO:0000313" key="1">
    <source>
        <dbReference type="EMBL" id="ACU13888.1"/>
    </source>
</evidence>
<accession>C6SXB5</accession>
<name>C6SXB5_SOYBN</name>